<dbReference type="InterPro" id="IPR027275">
    <property type="entry name" value="PRC-brl_dom"/>
</dbReference>
<name>A0AAU0UKX9_9FIRM</name>
<feature type="domain" description="PRC-barrel" evidence="1">
    <location>
        <begin position="2"/>
        <end position="75"/>
    </location>
</feature>
<gene>
    <name evidence="2" type="ORF">MFMK1_001834</name>
</gene>
<reference evidence="2 3" key="1">
    <citation type="submission" date="2023-04" db="EMBL/GenBank/DDBJ databases">
        <authorList>
            <person name="Hsu D."/>
        </authorList>
    </citation>
    <scope>NUCLEOTIDE SEQUENCE [LARGE SCALE GENOMIC DNA]</scope>
    <source>
        <strain evidence="2 3">MK1</strain>
    </source>
</reference>
<organism evidence="2 3">
    <name type="scientific">Metallumcola ferriviriculae</name>
    <dbReference type="NCBI Taxonomy" id="3039180"/>
    <lineage>
        <taxon>Bacteria</taxon>
        <taxon>Bacillati</taxon>
        <taxon>Bacillota</taxon>
        <taxon>Clostridia</taxon>
        <taxon>Neomoorellales</taxon>
        <taxon>Desulfitibacteraceae</taxon>
        <taxon>Metallumcola</taxon>
    </lineage>
</organism>
<protein>
    <submittedName>
        <fullName evidence="2">YlmC/YmxH family sporulation protein</fullName>
    </submittedName>
</protein>
<dbReference type="AlphaFoldDB" id="A0AAU0UKX9"/>
<dbReference type="InterPro" id="IPR011033">
    <property type="entry name" value="PRC_barrel-like_sf"/>
</dbReference>
<dbReference type="PANTHER" id="PTHR40061">
    <property type="entry name" value="SPORULATION PROTEIN YLMC-RELATED"/>
    <property type="match status" value="1"/>
</dbReference>
<dbReference type="Gene3D" id="2.30.30.240">
    <property type="entry name" value="PRC-barrel domain"/>
    <property type="match status" value="1"/>
</dbReference>
<dbReference type="EMBL" id="CP121694">
    <property type="protein sequence ID" value="WRO22013.1"/>
    <property type="molecule type" value="Genomic_DNA"/>
</dbReference>
<dbReference type="Proteomes" id="UP001329915">
    <property type="component" value="Chromosome"/>
</dbReference>
<evidence type="ECO:0000259" key="1">
    <source>
        <dbReference type="Pfam" id="PF05239"/>
    </source>
</evidence>
<evidence type="ECO:0000313" key="3">
    <source>
        <dbReference type="Proteomes" id="UP001329915"/>
    </source>
</evidence>
<dbReference type="NCBIfam" id="TIGR02888">
    <property type="entry name" value="spore_YlmC_YmxH"/>
    <property type="match status" value="1"/>
</dbReference>
<dbReference type="InterPro" id="IPR014238">
    <property type="entry name" value="Spore_YlmC/YmxH"/>
</dbReference>
<dbReference type="KEGG" id="dbc:MFMK1_001834"/>
<proteinExistence type="predicted"/>
<accession>A0AAU0UKX9</accession>
<dbReference type="PANTHER" id="PTHR40061:SF1">
    <property type="entry name" value="SPORULATION PROTEIN YLMC-RELATED"/>
    <property type="match status" value="1"/>
</dbReference>
<dbReference type="Pfam" id="PF05239">
    <property type="entry name" value="PRC"/>
    <property type="match status" value="1"/>
</dbReference>
<dbReference type="SUPFAM" id="SSF50346">
    <property type="entry name" value="PRC-barrel domain"/>
    <property type="match status" value="1"/>
</dbReference>
<keyword evidence="3" id="KW-1185">Reference proteome</keyword>
<sequence>MVKISELRSRTVINVADGRSLGYIKDIELDLDAGRIKSLILPGENRFLSFLRRNEDIAIEWKHIFKVGVDVILVEMQNFVDPKHDREE</sequence>
<dbReference type="RefSeq" id="WP_366924832.1">
    <property type="nucleotide sequence ID" value="NZ_CP121694.1"/>
</dbReference>
<evidence type="ECO:0000313" key="2">
    <source>
        <dbReference type="EMBL" id="WRO22013.1"/>
    </source>
</evidence>